<dbReference type="Gene3D" id="3.40.50.720">
    <property type="entry name" value="NAD(P)-binding Rossmann-like Domain"/>
    <property type="match status" value="1"/>
</dbReference>
<dbReference type="PANTHER" id="PTHR21708">
    <property type="entry name" value="PROBABLE 2-DEHYDROPANTOATE 2-REDUCTASE"/>
    <property type="match status" value="1"/>
</dbReference>
<dbReference type="PANTHER" id="PTHR21708:SF30">
    <property type="entry name" value="2-DEHYDROPANTOATE 2-REDUCTASE-RELATED"/>
    <property type="match status" value="1"/>
</dbReference>
<sequence length="282" mass="30847">MSGKSRVLLVGCGGVGTVAALNLERGGRAEVSGVLRSNYNLVKETGYTIHSCDHGELKGWRPTEESSDRPFDYIVCCTKNIPDTSPTLPEIISPAVSAGHTTIVLMQNGLHIERPFIERFPENIILSGVSRVDAHEVSKGVIEQKQRDLLHIGAFQHPSLSRDTLEKKAKQFIAIYSASGKTTCLYKPEVEYERWTKLVYNASFNPVCALTGLNTGELQLNENTNTHTLAGLVIPAMKEVVEIARAAGHILPEDIVDDAIRSNPVEQMITPSMQVDVQKVGS</sequence>
<dbReference type="InterPro" id="IPR013332">
    <property type="entry name" value="KPR_N"/>
</dbReference>
<dbReference type="SUPFAM" id="SSF48179">
    <property type="entry name" value="6-phosphogluconate dehydrogenase C-terminal domain-like"/>
    <property type="match status" value="1"/>
</dbReference>
<dbReference type="GeneID" id="81390288"/>
<dbReference type="Proteomes" id="UP001141434">
    <property type="component" value="Unassembled WGS sequence"/>
</dbReference>
<comment type="caution">
    <text evidence="3">The sequence shown here is derived from an EMBL/GenBank/DDBJ whole genome shotgun (WGS) entry which is preliminary data.</text>
</comment>
<dbReference type="OrthoDB" id="3609at2759"/>
<feature type="domain" description="Ketopantoate reductase C-terminal" evidence="2">
    <location>
        <begin position="190"/>
        <end position="279"/>
    </location>
</feature>
<feature type="domain" description="Ketopantoate reductase N-terminal" evidence="1">
    <location>
        <begin position="7"/>
        <end position="156"/>
    </location>
</feature>
<dbReference type="GO" id="GO:0005737">
    <property type="term" value="C:cytoplasm"/>
    <property type="evidence" value="ECO:0007669"/>
    <property type="project" value="TreeGrafter"/>
</dbReference>
<dbReference type="InterPro" id="IPR051402">
    <property type="entry name" value="KPR-Related"/>
</dbReference>
<evidence type="ECO:0000313" key="4">
    <source>
        <dbReference type="Proteomes" id="UP001141434"/>
    </source>
</evidence>
<reference evidence="3" key="1">
    <citation type="submission" date="2022-11" db="EMBL/GenBank/DDBJ databases">
        <authorList>
            <person name="Petersen C."/>
        </authorList>
    </citation>
    <scope>NUCLEOTIDE SEQUENCE</scope>
    <source>
        <strain evidence="3">IBT 34128</strain>
    </source>
</reference>
<dbReference type="InterPro" id="IPR036291">
    <property type="entry name" value="NAD(P)-bd_dom_sf"/>
</dbReference>
<dbReference type="SUPFAM" id="SSF51735">
    <property type="entry name" value="NAD(P)-binding Rossmann-fold domains"/>
    <property type="match status" value="1"/>
</dbReference>
<evidence type="ECO:0000313" key="3">
    <source>
        <dbReference type="EMBL" id="KAJ5114777.1"/>
    </source>
</evidence>
<dbReference type="AlphaFoldDB" id="A0A9W9GA34"/>
<dbReference type="Gene3D" id="1.10.1040.10">
    <property type="entry name" value="N-(1-d-carboxylethyl)-l-norvaline Dehydrogenase, domain 2"/>
    <property type="match status" value="1"/>
</dbReference>
<dbReference type="InterPro" id="IPR008927">
    <property type="entry name" value="6-PGluconate_DH-like_C_sf"/>
</dbReference>
<dbReference type="InterPro" id="IPR013328">
    <property type="entry name" value="6PGD_dom2"/>
</dbReference>
<evidence type="ECO:0000259" key="2">
    <source>
        <dbReference type="Pfam" id="PF08546"/>
    </source>
</evidence>
<evidence type="ECO:0000259" key="1">
    <source>
        <dbReference type="Pfam" id="PF02558"/>
    </source>
</evidence>
<dbReference type="EMBL" id="JAPMSZ010000001">
    <property type="protein sequence ID" value="KAJ5114777.1"/>
    <property type="molecule type" value="Genomic_DNA"/>
</dbReference>
<proteinExistence type="predicted"/>
<name>A0A9W9GA34_9EURO</name>
<gene>
    <name evidence="3" type="ORF">NUU61_000536</name>
</gene>
<dbReference type="InterPro" id="IPR013752">
    <property type="entry name" value="KPA_reductase"/>
</dbReference>
<dbReference type="Pfam" id="PF08546">
    <property type="entry name" value="ApbA_C"/>
    <property type="match status" value="1"/>
</dbReference>
<dbReference type="RefSeq" id="XP_056515970.1">
    <property type="nucleotide sequence ID" value="XM_056651120.1"/>
</dbReference>
<accession>A0A9W9GA34</accession>
<keyword evidence="4" id="KW-1185">Reference proteome</keyword>
<organism evidence="3 4">
    <name type="scientific">Penicillium alfredii</name>
    <dbReference type="NCBI Taxonomy" id="1506179"/>
    <lineage>
        <taxon>Eukaryota</taxon>
        <taxon>Fungi</taxon>
        <taxon>Dikarya</taxon>
        <taxon>Ascomycota</taxon>
        <taxon>Pezizomycotina</taxon>
        <taxon>Eurotiomycetes</taxon>
        <taxon>Eurotiomycetidae</taxon>
        <taxon>Eurotiales</taxon>
        <taxon>Aspergillaceae</taxon>
        <taxon>Penicillium</taxon>
    </lineage>
</organism>
<reference evidence="3" key="2">
    <citation type="journal article" date="2023" name="IMA Fungus">
        <title>Comparative genomic study of the Penicillium genus elucidates a diverse pangenome and 15 lateral gene transfer events.</title>
        <authorList>
            <person name="Petersen C."/>
            <person name="Sorensen T."/>
            <person name="Nielsen M.R."/>
            <person name="Sondergaard T.E."/>
            <person name="Sorensen J.L."/>
            <person name="Fitzpatrick D.A."/>
            <person name="Frisvad J.C."/>
            <person name="Nielsen K.L."/>
        </authorList>
    </citation>
    <scope>NUCLEOTIDE SEQUENCE</scope>
    <source>
        <strain evidence="3">IBT 34128</strain>
    </source>
</reference>
<protein>
    <submittedName>
        <fullName evidence="3">2-dehydropantoate 2-reductase</fullName>
    </submittedName>
</protein>
<dbReference type="Pfam" id="PF02558">
    <property type="entry name" value="ApbA"/>
    <property type="match status" value="1"/>
</dbReference>